<comment type="caution">
    <text evidence="2">The sequence shown here is derived from an EMBL/GenBank/DDBJ whole genome shotgun (WGS) entry which is preliminary data.</text>
</comment>
<evidence type="ECO:0000313" key="3">
    <source>
        <dbReference type="Proteomes" id="UP000004358"/>
    </source>
</evidence>
<dbReference type="AlphaFoldDB" id="A4A118"/>
<protein>
    <submittedName>
        <fullName evidence="2">Uncharacterized protein</fullName>
    </submittedName>
</protein>
<dbReference type="EMBL" id="AANZ01000031">
    <property type="protein sequence ID" value="EAQ77585.1"/>
    <property type="molecule type" value="Genomic_DNA"/>
</dbReference>
<organism evidence="2 3">
    <name type="scientific">Blastopirellula marina DSM 3645</name>
    <dbReference type="NCBI Taxonomy" id="314230"/>
    <lineage>
        <taxon>Bacteria</taxon>
        <taxon>Pseudomonadati</taxon>
        <taxon>Planctomycetota</taxon>
        <taxon>Planctomycetia</taxon>
        <taxon>Pirellulales</taxon>
        <taxon>Pirellulaceae</taxon>
        <taxon>Blastopirellula</taxon>
    </lineage>
</organism>
<keyword evidence="1" id="KW-0472">Membrane</keyword>
<keyword evidence="1" id="KW-0812">Transmembrane</keyword>
<gene>
    <name evidence="2" type="ORF">DSM3645_08296</name>
</gene>
<evidence type="ECO:0000313" key="2">
    <source>
        <dbReference type="EMBL" id="EAQ77585.1"/>
    </source>
</evidence>
<dbReference type="STRING" id="314230.DSM3645_08296"/>
<accession>A4A118</accession>
<dbReference type="Proteomes" id="UP000004358">
    <property type="component" value="Unassembled WGS sequence"/>
</dbReference>
<sequence>MDWNQGFPERTKLVSTICSNCGEELIGAVNRCWRCGRDFEIDALADIPPIRRMHILPTYLHSSPIVANAATSPPESAEEEIISAELASPPTPLRLDSPFLSADATPDSKRVIPWLPIALGTGGLGALLCLITIAGVPLVLLAMGVIIWRSGMIPARQAWFLLLLAAILLLVASIRASVAMHLYFFGQPLFPSSLVS</sequence>
<dbReference type="HOGENOM" id="CLU_1179349_0_0_0"/>
<feature type="transmembrane region" description="Helical" evidence="1">
    <location>
        <begin position="124"/>
        <end position="148"/>
    </location>
</feature>
<evidence type="ECO:0000256" key="1">
    <source>
        <dbReference type="SAM" id="Phobius"/>
    </source>
</evidence>
<keyword evidence="1" id="KW-1133">Transmembrane helix</keyword>
<name>A4A118_9BACT</name>
<reference evidence="2 3" key="1">
    <citation type="submission" date="2006-02" db="EMBL/GenBank/DDBJ databases">
        <authorList>
            <person name="Amann R."/>
            <person name="Ferriera S."/>
            <person name="Johnson J."/>
            <person name="Kravitz S."/>
            <person name="Halpern A."/>
            <person name="Remington K."/>
            <person name="Beeson K."/>
            <person name="Tran B."/>
            <person name="Rogers Y.-H."/>
            <person name="Friedman R."/>
            <person name="Venter J.C."/>
        </authorList>
    </citation>
    <scope>NUCLEOTIDE SEQUENCE [LARGE SCALE GENOMIC DNA]</scope>
    <source>
        <strain evidence="2 3">DSM 3645</strain>
    </source>
</reference>
<proteinExistence type="predicted"/>
<feature type="transmembrane region" description="Helical" evidence="1">
    <location>
        <begin position="160"/>
        <end position="184"/>
    </location>
</feature>